<dbReference type="SUPFAM" id="SSF69349">
    <property type="entry name" value="Phage fibre proteins"/>
    <property type="match status" value="1"/>
</dbReference>
<evidence type="ECO:0000313" key="1">
    <source>
        <dbReference type="EMBL" id="DAD99816.1"/>
    </source>
</evidence>
<proteinExistence type="predicted"/>
<accession>A0A8S5P043</accession>
<organism evidence="1">
    <name type="scientific">Myoviridae sp. ct7Q419</name>
    <dbReference type="NCBI Taxonomy" id="2825038"/>
    <lineage>
        <taxon>Viruses</taxon>
        <taxon>Duplodnaviria</taxon>
        <taxon>Heunggongvirae</taxon>
        <taxon>Uroviricota</taxon>
        <taxon>Caudoviricetes</taxon>
    </lineage>
</organism>
<protein>
    <submittedName>
        <fullName evidence="1">Hyaluronidase</fullName>
    </submittedName>
</protein>
<reference evidence="1" key="1">
    <citation type="journal article" date="2021" name="Proc. Natl. Acad. Sci. U.S.A.">
        <title>A Catalog of Tens of Thousands of Viruses from Human Metagenomes Reveals Hidden Associations with Chronic Diseases.</title>
        <authorList>
            <person name="Tisza M.J."/>
            <person name="Buck C.B."/>
        </authorList>
    </citation>
    <scope>NUCLEOTIDE SEQUENCE</scope>
    <source>
        <strain evidence="1">Ct7Q419</strain>
    </source>
</reference>
<name>A0A8S5P043_9CAUD</name>
<sequence>MAEYNARIRQKRDTSANWTAKDPILLDGEIIIVDTASGSVRKKVGDGTKKYSQLPFDDEEMLTALAEKCDASNAVTATLTAAGWASGQQTLTIAGLGATQNGVIGLSQSITDEQLSAASEAEMYICGQAAGSVTIAANGAVPTCDIPVVVILLG</sequence>
<dbReference type="EMBL" id="BK015294">
    <property type="protein sequence ID" value="DAD99816.1"/>
    <property type="molecule type" value="Genomic_DNA"/>
</dbReference>